<dbReference type="PANTHER" id="PTHR10607:SF1">
    <property type="entry name" value="OSTEOPONTIN"/>
    <property type="match status" value="1"/>
</dbReference>
<feature type="compositionally biased region" description="Low complexity" evidence="1">
    <location>
        <begin position="264"/>
        <end position="278"/>
    </location>
</feature>
<keyword evidence="2" id="KW-0732">Signal</keyword>
<organism evidence="3 4">
    <name type="scientific">Conger conger</name>
    <name type="common">Conger eel</name>
    <name type="synonym">Muraena conger</name>
    <dbReference type="NCBI Taxonomy" id="82655"/>
    <lineage>
        <taxon>Eukaryota</taxon>
        <taxon>Metazoa</taxon>
        <taxon>Chordata</taxon>
        <taxon>Craniata</taxon>
        <taxon>Vertebrata</taxon>
        <taxon>Euteleostomi</taxon>
        <taxon>Actinopterygii</taxon>
        <taxon>Neopterygii</taxon>
        <taxon>Teleostei</taxon>
        <taxon>Anguilliformes</taxon>
        <taxon>Congridae</taxon>
        <taxon>Conger</taxon>
    </lineage>
</organism>
<dbReference type="PANTHER" id="PTHR10607">
    <property type="entry name" value="OSTEOPONTIN"/>
    <property type="match status" value="1"/>
</dbReference>
<evidence type="ECO:0000313" key="4">
    <source>
        <dbReference type="Proteomes" id="UP001152803"/>
    </source>
</evidence>
<feature type="region of interest" description="Disordered" evidence="1">
    <location>
        <begin position="21"/>
        <end position="130"/>
    </location>
</feature>
<dbReference type="EMBL" id="JAFJMO010000012">
    <property type="protein sequence ID" value="KAJ8260889.1"/>
    <property type="molecule type" value="Genomic_DNA"/>
</dbReference>
<protein>
    <submittedName>
        <fullName evidence="3">Uncharacterized protein</fullName>
    </submittedName>
</protein>
<reference evidence="3" key="1">
    <citation type="journal article" date="2023" name="Science">
        <title>Genome structures resolve the early diversification of teleost fishes.</title>
        <authorList>
            <person name="Parey E."/>
            <person name="Louis A."/>
            <person name="Montfort J."/>
            <person name="Bouchez O."/>
            <person name="Roques C."/>
            <person name="Iampietro C."/>
            <person name="Lluch J."/>
            <person name="Castinel A."/>
            <person name="Donnadieu C."/>
            <person name="Desvignes T."/>
            <person name="Floi Bucao C."/>
            <person name="Jouanno E."/>
            <person name="Wen M."/>
            <person name="Mejri S."/>
            <person name="Dirks R."/>
            <person name="Jansen H."/>
            <person name="Henkel C."/>
            <person name="Chen W.J."/>
            <person name="Zahm M."/>
            <person name="Cabau C."/>
            <person name="Klopp C."/>
            <person name="Thompson A.W."/>
            <person name="Robinson-Rechavi M."/>
            <person name="Braasch I."/>
            <person name="Lecointre G."/>
            <person name="Bobe J."/>
            <person name="Postlethwait J.H."/>
            <person name="Berthelot C."/>
            <person name="Roest Crollius H."/>
            <person name="Guiguen Y."/>
        </authorList>
    </citation>
    <scope>NUCLEOTIDE SEQUENCE</scope>
    <source>
        <strain evidence="3">Concon-B</strain>
    </source>
</reference>
<keyword evidence="4" id="KW-1185">Reference proteome</keyword>
<dbReference type="Proteomes" id="UP001152803">
    <property type="component" value="Unassembled WGS sequence"/>
</dbReference>
<dbReference type="GO" id="GO:0007155">
    <property type="term" value="P:cell adhesion"/>
    <property type="evidence" value="ECO:0007669"/>
    <property type="project" value="InterPro"/>
</dbReference>
<evidence type="ECO:0000256" key="2">
    <source>
        <dbReference type="SAM" id="SignalP"/>
    </source>
</evidence>
<evidence type="ECO:0000313" key="3">
    <source>
        <dbReference type="EMBL" id="KAJ8260889.1"/>
    </source>
</evidence>
<feature type="compositionally biased region" description="Polar residues" evidence="1">
    <location>
        <begin position="279"/>
        <end position="290"/>
    </location>
</feature>
<feature type="compositionally biased region" description="Low complexity" evidence="1">
    <location>
        <begin position="231"/>
        <end position="256"/>
    </location>
</feature>
<name>A0A9Q1D7L0_CONCO</name>
<comment type="caution">
    <text evidence="3">The sequence shown here is derived from an EMBL/GenBank/DDBJ whole genome shotgun (WGS) entry which is preliminary data.</text>
</comment>
<feature type="chain" id="PRO_5040504791" evidence="2">
    <location>
        <begin position="17"/>
        <end position="301"/>
    </location>
</feature>
<dbReference type="InterPro" id="IPR002038">
    <property type="entry name" value="Osteopontin"/>
</dbReference>
<dbReference type="GO" id="GO:0001503">
    <property type="term" value="P:ossification"/>
    <property type="evidence" value="ECO:0007669"/>
    <property type="project" value="InterPro"/>
</dbReference>
<accession>A0A9Q1D7L0</accession>
<gene>
    <name evidence="3" type="ORF">COCON_G00166120</name>
</gene>
<feature type="signal peptide" evidence="2">
    <location>
        <begin position="1"/>
        <end position="16"/>
    </location>
</feature>
<evidence type="ECO:0000256" key="1">
    <source>
        <dbReference type="SAM" id="MobiDB-lite"/>
    </source>
</evidence>
<dbReference type="AlphaFoldDB" id="A0A9Q1D7L0"/>
<feature type="compositionally biased region" description="Acidic residues" evidence="1">
    <location>
        <begin position="70"/>
        <end position="91"/>
    </location>
</feature>
<feature type="region of interest" description="Disordered" evidence="1">
    <location>
        <begin position="191"/>
        <end position="301"/>
    </location>
</feature>
<dbReference type="OrthoDB" id="8958619at2759"/>
<proteinExistence type="predicted"/>
<sequence>MKTVIVFLVLLATVFCHPVKRSVSSSESSEEVVRLKADPMLQNAAPPQTMTVGSDESPDSSDEAQQSDSASDDSADTDENDTESDESEESTESPTQSPSEPPTEPPVIWETTPEPVTDSGRGDNLGYPSNYKKDIIYVESNSINKGYSPYKYYDMEKAVESMGLVSKKAPVYDAKGGNDIEKNLKVYKQALQVHEEEEEDASTPEVESQGLDSAGGMAKEPAFRQADLEPEAAAGEPAGAEESASAGESDSSSSSTSEEEGDESQSSQSSEETTATPADSSQSSESQEGTYTDAPVIIIAK</sequence>